<keyword evidence="1" id="KW-0812">Transmembrane</keyword>
<accession>A0A1Q9C7R7</accession>
<keyword evidence="1" id="KW-0472">Membrane</keyword>
<proteinExistence type="predicted"/>
<feature type="transmembrane region" description="Helical" evidence="1">
    <location>
        <begin position="129"/>
        <end position="150"/>
    </location>
</feature>
<organism evidence="2 3">
    <name type="scientific">Symbiodinium microadriaticum</name>
    <name type="common">Dinoflagellate</name>
    <name type="synonym">Zooxanthella microadriatica</name>
    <dbReference type="NCBI Taxonomy" id="2951"/>
    <lineage>
        <taxon>Eukaryota</taxon>
        <taxon>Sar</taxon>
        <taxon>Alveolata</taxon>
        <taxon>Dinophyceae</taxon>
        <taxon>Suessiales</taxon>
        <taxon>Symbiodiniaceae</taxon>
        <taxon>Symbiodinium</taxon>
    </lineage>
</organism>
<reference evidence="2 3" key="1">
    <citation type="submission" date="2016-02" db="EMBL/GenBank/DDBJ databases">
        <title>Genome analysis of coral dinoflagellate symbionts highlights evolutionary adaptations to a symbiotic lifestyle.</title>
        <authorList>
            <person name="Aranda M."/>
            <person name="Li Y."/>
            <person name="Liew Y.J."/>
            <person name="Baumgarten S."/>
            <person name="Simakov O."/>
            <person name="Wilson M."/>
            <person name="Piel J."/>
            <person name="Ashoor H."/>
            <person name="Bougouffa S."/>
            <person name="Bajic V.B."/>
            <person name="Ryu T."/>
            <person name="Ravasi T."/>
            <person name="Bayer T."/>
            <person name="Micklem G."/>
            <person name="Kim H."/>
            <person name="Bhak J."/>
            <person name="Lajeunesse T.C."/>
            <person name="Voolstra C.R."/>
        </authorList>
    </citation>
    <scope>NUCLEOTIDE SEQUENCE [LARGE SCALE GENOMIC DNA]</scope>
    <source>
        <strain evidence="2 3">CCMP2467</strain>
    </source>
</reference>
<dbReference type="AlphaFoldDB" id="A0A1Q9C7R7"/>
<gene>
    <name evidence="2" type="ORF">AK812_SmicGene40763</name>
</gene>
<dbReference type="Proteomes" id="UP000186817">
    <property type="component" value="Unassembled WGS sequence"/>
</dbReference>
<protein>
    <submittedName>
        <fullName evidence="2">Uncharacterized protein</fullName>
    </submittedName>
</protein>
<dbReference type="OrthoDB" id="415019at2759"/>
<keyword evidence="1" id="KW-1133">Transmembrane helix</keyword>
<dbReference type="EMBL" id="LSRX01001537">
    <property type="protein sequence ID" value="OLP78993.1"/>
    <property type="molecule type" value="Genomic_DNA"/>
</dbReference>
<evidence type="ECO:0000313" key="2">
    <source>
        <dbReference type="EMBL" id="OLP78993.1"/>
    </source>
</evidence>
<keyword evidence="3" id="KW-1185">Reference proteome</keyword>
<evidence type="ECO:0000256" key="1">
    <source>
        <dbReference type="SAM" id="Phobius"/>
    </source>
</evidence>
<name>A0A1Q9C7R7_SYMMI</name>
<sequence>MGGRGRAAKLQLVVLGLGRCKVPEFSELAQSGLRAPPGLGGLGATMGDARTRSREVTGVPGPQSGNQLGCFDLFCEGDPSTLEENYQMVWKGEGQGSYAATSYKEFQKGRGWEKEVVSRRYFAYRPRQCCLCLLALLLLSALGYSLYYLLHMRHAAADDLSTGPAQDEIDCDTGYLNFEEQWDQDKKAICCDLYGRACSHVSHVGYHPKVVYHPRQYNCHAGFSNWYFGWSQDKKTYCCHFESRGCPGTWHGSYHLNTHIGHHVGHAHEHHEHIYDCEAGFSNWMQGWSDSKKDWCCSHEQKGCVKYHCTGDDVPWALESEDSWTDDKSDWCLCSIVVMERLLLALQKDTTMHRKNVVMSRPHQVDNKCSLAYSKVQAGCEVIGSGSLPFDCNAAINNFFRVAWPVLTAWSPEKKHWCCTKQGKGCEGHHPPSVDAGYGMVWKHVQVNGYWTWMAVHGHGQSHASLPYDCNAGRANWHTGWSGGKKATKSCGGNSGAAGWRPGGQGWVPNLVTKEGMEGGKKVMGGETAALGPHEVELGFQGICALDRGCPRHIRLTVHATNRCFKEFTIFWNHGYHAQGCITTSRAALPGGSS</sequence>
<evidence type="ECO:0000313" key="3">
    <source>
        <dbReference type="Proteomes" id="UP000186817"/>
    </source>
</evidence>
<comment type="caution">
    <text evidence="2">The sequence shown here is derived from an EMBL/GenBank/DDBJ whole genome shotgun (WGS) entry which is preliminary data.</text>
</comment>